<feature type="domain" description="BRCT" evidence="1">
    <location>
        <begin position="1"/>
        <end position="76"/>
    </location>
</feature>
<dbReference type="Gene3D" id="3.40.50.10190">
    <property type="entry name" value="BRCT domain"/>
    <property type="match status" value="1"/>
</dbReference>
<dbReference type="SUPFAM" id="SSF51004">
    <property type="entry name" value="C-terminal (heme d1) domain of cytochrome cd1-nitrite reductase"/>
    <property type="match status" value="1"/>
</dbReference>
<dbReference type="CDD" id="cd17748">
    <property type="entry name" value="BRCT_DNA_ligase_like"/>
    <property type="match status" value="1"/>
</dbReference>
<evidence type="ECO:0000313" key="2">
    <source>
        <dbReference type="EMBL" id="MDC0716749.1"/>
    </source>
</evidence>
<reference evidence="2 3" key="1">
    <citation type="submission" date="2022-11" db="EMBL/GenBank/DDBJ databases">
        <title>Minimal conservation of predation-associated metabolite biosynthetic gene clusters underscores biosynthetic potential of Myxococcota including descriptions for ten novel species: Archangium lansinium sp. nov., Myxococcus landrumus sp. nov., Nannocystis bai.</title>
        <authorList>
            <person name="Ahearne A."/>
            <person name="Stevens C."/>
            <person name="Dowd S."/>
        </authorList>
    </citation>
    <scope>NUCLEOTIDE SEQUENCE [LARGE SCALE GENOMIC DNA]</scope>
    <source>
        <strain evidence="2 3">BB15-2</strain>
    </source>
</reference>
<gene>
    <name evidence="2" type="ORF">POL25_07590</name>
</gene>
<keyword evidence="3" id="KW-1185">Reference proteome</keyword>
<dbReference type="InterPro" id="IPR011048">
    <property type="entry name" value="Haem_d1_sf"/>
</dbReference>
<evidence type="ECO:0000313" key="3">
    <source>
        <dbReference type="Proteomes" id="UP001221686"/>
    </source>
</evidence>
<protein>
    <recommendedName>
        <fullName evidence="1">BRCT domain-containing protein</fullName>
    </recommendedName>
</protein>
<dbReference type="EMBL" id="JAQNDL010000001">
    <property type="protein sequence ID" value="MDC0716749.1"/>
    <property type="molecule type" value="Genomic_DNA"/>
</dbReference>
<dbReference type="RefSeq" id="WP_272085240.1">
    <property type="nucleotide sequence ID" value="NZ_JAQNDL010000001.1"/>
</dbReference>
<sequence length="1157" mass="123897">MAIEVRGKTVVLTGTFSKLKRAEAEKQLAALGAKIGSSVGKTTHILFAGEKAGSKIDAAGRLGIMVLGEDELMAVLAGEDAAAKPAAATTVVSKFAGLDADAAGPALAKAIEALPWDAFEADRDLPPLREALYAHEAAHGITAAHRAATARVQELATLGHAHGHDVVPEWSALSADGRFLATGSWVGADYERGGVLQIWDVRAGRCVNILRIHGGVGWPDYGDCVQWRPDGKRVGLAFDTNGVGSFDPFAASGQPDSCAYVTDGWSRPPSWAWSSNSRDVYIACWGPNLALGAIVPLTGRSPKPRWCESAGLSDPSDPNSEPRLQPMKGVDWSHSDRIIGYSGWSQLFALDSRTGKLLWEQKAHSPVSFSPDGSEFAMHPAGIVYYDASTGQPNGKLPMHVGAASLLYSRDGSRLAAIVAPGNPYGAEPGIFIYDGGNYRYSPDAPALATAEDEDEDEQGSYDFAWRPDGKAAAISVNGRLQLWDLGETPTLRLDIAEPSGGVSYGDGVLVSHTSKGLAFLRERDGAEIGRFLPAVEADGESPLMFGDEDYGESWDWNPAFPLDGERVAAALPEGVVIGPPEASATVEEVDAKIAWVVGRKWAWPWRWGEAKVWPDAASAATDKAAPAGFKRKFGAKKGKAAPVRAAKSKELPPGGTLDDVAALVEKGVQGIGESYHGNDYRRKLAERSMVLGMFERAAAAVDSADGWWTWEDPWFAASTRGEVVVAALAWRTAGPPLTDVQTGTLRRWLGEAEKLLKKKEAKQRSLAPPQAMIGAGWVLLGERERGEALLETAVAGADPENNASENRRPIAEALTAVGRIREAIDVLADGKEEPSWTETPRAFSTICPRASVAELKHLLKKMKARGAASEFSLLDRGLARLIALKAWDEAEAWIAASEGLSTTAAQSRLVTAMAAAGESARAEKALAAELAPKHPSCATHLLALARVAPEQARPHFEKIVKAAAKLHKAGEGEFLRDLAGVAATLDRLEVAEKLEKLATDAGERFEARVGVLTALDPKHGEWQQWFTRAREELPKRRHTVQQLAGLAFRGGLTDVAKTLLDQAIEQARAESYPDVVLEEVSKVMSEFGDQAGAHRAFMAISKGMRSYRNGALLDAYEARGQYAAAVEILRQMPQGLNGAPQRGLQMLLKATDRDGF</sequence>
<proteinExistence type="predicted"/>
<dbReference type="InterPro" id="IPR036420">
    <property type="entry name" value="BRCT_dom_sf"/>
</dbReference>
<dbReference type="InterPro" id="IPR015943">
    <property type="entry name" value="WD40/YVTN_repeat-like_dom_sf"/>
</dbReference>
<dbReference type="Pfam" id="PF00533">
    <property type="entry name" value="BRCT"/>
    <property type="match status" value="1"/>
</dbReference>
<name>A0ABT5DT42_9BACT</name>
<accession>A0ABT5DT42</accession>
<evidence type="ECO:0000259" key="1">
    <source>
        <dbReference type="PROSITE" id="PS50172"/>
    </source>
</evidence>
<comment type="caution">
    <text evidence="2">The sequence shown here is derived from an EMBL/GenBank/DDBJ whole genome shotgun (WGS) entry which is preliminary data.</text>
</comment>
<dbReference type="PROSITE" id="PS50172">
    <property type="entry name" value="BRCT"/>
    <property type="match status" value="1"/>
</dbReference>
<dbReference type="Proteomes" id="UP001221686">
    <property type="component" value="Unassembled WGS sequence"/>
</dbReference>
<dbReference type="Gene3D" id="2.130.10.10">
    <property type="entry name" value="YVTN repeat-like/Quinoprotein amine dehydrogenase"/>
    <property type="match status" value="2"/>
</dbReference>
<organism evidence="2 3">
    <name type="scientific">Nannocystis bainbridge</name>
    <dbReference type="NCBI Taxonomy" id="2995303"/>
    <lineage>
        <taxon>Bacteria</taxon>
        <taxon>Pseudomonadati</taxon>
        <taxon>Myxococcota</taxon>
        <taxon>Polyangia</taxon>
        <taxon>Nannocystales</taxon>
        <taxon>Nannocystaceae</taxon>
        <taxon>Nannocystis</taxon>
    </lineage>
</organism>
<dbReference type="InterPro" id="IPR001357">
    <property type="entry name" value="BRCT_dom"/>
</dbReference>
<dbReference type="SUPFAM" id="SSF52113">
    <property type="entry name" value="BRCT domain"/>
    <property type="match status" value="1"/>
</dbReference>